<name>A0ABM8ANS5_9BACT</name>
<reference evidence="2" key="1">
    <citation type="submission" date="2022-08" db="EMBL/GenBank/DDBJ databases">
        <title>Genome Sequence of the sulphate-reducing bacterium, Pseudodesulfovibrio portus JCM14722.</title>
        <authorList>
            <person name="Kondo R."/>
            <person name="Kataoka T."/>
        </authorList>
    </citation>
    <scope>NUCLEOTIDE SEQUENCE</scope>
    <source>
        <strain evidence="2">JCM 14722</strain>
    </source>
</reference>
<dbReference type="Proteomes" id="UP001061361">
    <property type="component" value="Chromosome"/>
</dbReference>
<organism evidence="2 3">
    <name type="scientific">Pseudodesulfovibrio portus</name>
    <dbReference type="NCBI Taxonomy" id="231439"/>
    <lineage>
        <taxon>Bacteria</taxon>
        <taxon>Pseudomonadati</taxon>
        <taxon>Thermodesulfobacteriota</taxon>
        <taxon>Desulfovibrionia</taxon>
        <taxon>Desulfovibrionales</taxon>
        <taxon>Desulfovibrionaceae</taxon>
    </lineage>
</organism>
<evidence type="ECO:0000313" key="3">
    <source>
        <dbReference type="Proteomes" id="UP001061361"/>
    </source>
</evidence>
<feature type="compositionally biased region" description="Acidic residues" evidence="1">
    <location>
        <begin position="45"/>
        <end position="59"/>
    </location>
</feature>
<accession>A0ABM8ANS5</accession>
<evidence type="ECO:0000313" key="2">
    <source>
        <dbReference type="EMBL" id="BDQ33034.1"/>
    </source>
</evidence>
<dbReference type="EMBL" id="AP026708">
    <property type="protein sequence ID" value="BDQ33034.1"/>
    <property type="molecule type" value="Genomic_DNA"/>
</dbReference>
<keyword evidence="3" id="KW-1185">Reference proteome</keyword>
<feature type="compositionally biased region" description="Basic and acidic residues" evidence="1">
    <location>
        <begin position="24"/>
        <end position="44"/>
    </location>
</feature>
<gene>
    <name evidence="2" type="ORF">JCM14722_05760</name>
</gene>
<sequence>MDIQHAGMRCRSRVYPRWTGLNRTETEKPEDQDRPWMQMAHEEREEADGAAEEDSGDVT</sequence>
<proteinExistence type="predicted"/>
<protein>
    <submittedName>
        <fullName evidence="2">Uncharacterized protein</fullName>
    </submittedName>
</protein>
<feature type="region of interest" description="Disordered" evidence="1">
    <location>
        <begin position="18"/>
        <end position="59"/>
    </location>
</feature>
<evidence type="ECO:0000256" key="1">
    <source>
        <dbReference type="SAM" id="MobiDB-lite"/>
    </source>
</evidence>